<accession>A0A445ARD0</accession>
<dbReference type="AlphaFoldDB" id="A0A445ARD0"/>
<keyword evidence="2" id="KW-1185">Reference proteome</keyword>
<organism evidence="1 2">
    <name type="scientific">Arachis hypogaea</name>
    <name type="common">Peanut</name>
    <dbReference type="NCBI Taxonomy" id="3818"/>
    <lineage>
        <taxon>Eukaryota</taxon>
        <taxon>Viridiplantae</taxon>
        <taxon>Streptophyta</taxon>
        <taxon>Embryophyta</taxon>
        <taxon>Tracheophyta</taxon>
        <taxon>Spermatophyta</taxon>
        <taxon>Magnoliopsida</taxon>
        <taxon>eudicotyledons</taxon>
        <taxon>Gunneridae</taxon>
        <taxon>Pentapetalae</taxon>
        <taxon>rosids</taxon>
        <taxon>fabids</taxon>
        <taxon>Fabales</taxon>
        <taxon>Fabaceae</taxon>
        <taxon>Papilionoideae</taxon>
        <taxon>50 kb inversion clade</taxon>
        <taxon>dalbergioids sensu lato</taxon>
        <taxon>Dalbergieae</taxon>
        <taxon>Pterocarpus clade</taxon>
        <taxon>Arachis</taxon>
    </lineage>
</organism>
<proteinExistence type="predicted"/>
<evidence type="ECO:0000313" key="2">
    <source>
        <dbReference type="Proteomes" id="UP000289738"/>
    </source>
</evidence>
<dbReference type="Proteomes" id="UP000289738">
    <property type="component" value="Chromosome B01"/>
</dbReference>
<name>A0A445ARD0_ARAHY</name>
<sequence>MFKQHRELSMSVQCTIENNEEVGIRPSKTYQSFVAIGGHHELSFIKKDMRNYITREIRNVSELENAKEFGKYFANARSKAACEYFGDVISFDTTYNTNR</sequence>
<comment type="caution">
    <text evidence="1">The sequence shown here is derived from an EMBL/GenBank/DDBJ whole genome shotgun (WGS) entry which is preliminary data.</text>
</comment>
<dbReference type="PANTHER" id="PTHR47718">
    <property type="entry name" value="OS01G0519700 PROTEIN"/>
    <property type="match status" value="1"/>
</dbReference>
<protein>
    <recommendedName>
        <fullName evidence="3">Protein FAR1-RELATED SEQUENCE</fullName>
    </recommendedName>
</protein>
<evidence type="ECO:0008006" key="3">
    <source>
        <dbReference type="Google" id="ProtNLM"/>
    </source>
</evidence>
<dbReference type="PANTHER" id="PTHR47718:SF13">
    <property type="entry name" value="OS09G0290500 PROTEIN"/>
    <property type="match status" value="1"/>
</dbReference>
<dbReference type="EMBL" id="SDMP01000011">
    <property type="protein sequence ID" value="RYR28944.1"/>
    <property type="molecule type" value="Genomic_DNA"/>
</dbReference>
<reference evidence="1 2" key="1">
    <citation type="submission" date="2019-01" db="EMBL/GenBank/DDBJ databases">
        <title>Sequencing of cultivated peanut Arachis hypogaea provides insights into genome evolution and oil improvement.</title>
        <authorList>
            <person name="Chen X."/>
        </authorList>
    </citation>
    <scope>NUCLEOTIDE SEQUENCE [LARGE SCALE GENOMIC DNA]</scope>
    <source>
        <strain evidence="2">cv. Fuhuasheng</strain>
        <tissue evidence="1">Leaves</tissue>
    </source>
</reference>
<gene>
    <name evidence="1" type="ORF">Ahy_B01g053170</name>
</gene>
<evidence type="ECO:0000313" key="1">
    <source>
        <dbReference type="EMBL" id="RYR28944.1"/>
    </source>
</evidence>